<evidence type="ECO:0000313" key="2">
    <source>
        <dbReference type="Proteomes" id="UP000601223"/>
    </source>
</evidence>
<dbReference type="AlphaFoldDB" id="A0A8J3NJL8"/>
<dbReference type="SUPFAM" id="SSF55785">
    <property type="entry name" value="PYP-like sensor domain (PAS domain)"/>
    <property type="match status" value="1"/>
</dbReference>
<evidence type="ECO:0008006" key="3">
    <source>
        <dbReference type="Google" id="ProtNLM"/>
    </source>
</evidence>
<accession>A0A8J3NJL8</accession>
<dbReference type="Proteomes" id="UP000601223">
    <property type="component" value="Unassembled WGS sequence"/>
</dbReference>
<reference evidence="1 2" key="1">
    <citation type="submission" date="2021-01" db="EMBL/GenBank/DDBJ databases">
        <title>Whole genome shotgun sequence of Catellatospora bangladeshensis NBRC 107357.</title>
        <authorList>
            <person name="Komaki H."/>
            <person name="Tamura T."/>
        </authorList>
    </citation>
    <scope>NUCLEOTIDE SEQUENCE [LARGE SCALE GENOMIC DNA]</scope>
    <source>
        <strain evidence="1 2">NBRC 107357</strain>
    </source>
</reference>
<sequence length="123" mass="13148">MAGKAGATGALDSVRDEAFMSASVAQIVVTPDGLVAMANRRAEALFGVPARDTGQPFGELDVVCRPLELRLPIAAVELDRRVVWMNEVEYERAGAAAVRLDIRLAPLIDVDLRLLGVALSFTT</sequence>
<proteinExistence type="predicted"/>
<comment type="caution">
    <text evidence="1">The sequence shown here is derived from an EMBL/GenBank/DDBJ whole genome shotgun (WGS) entry which is preliminary data.</text>
</comment>
<dbReference type="RefSeq" id="WP_203746945.1">
    <property type="nucleotide sequence ID" value="NZ_BONF01000018.1"/>
</dbReference>
<protein>
    <recommendedName>
        <fullName evidence="3">PAS domain-containing protein</fullName>
    </recommendedName>
</protein>
<dbReference type="InterPro" id="IPR035965">
    <property type="entry name" value="PAS-like_dom_sf"/>
</dbReference>
<dbReference type="CDD" id="cd00130">
    <property type="entry name" value="PAS"/>
    <property type="match status" value="1"/>
</dbReference>
<gene>
    <name evidence="1" type="ORF">Cba03nite_34870</name>
</gene>
<dbReference type="InterPro" id="IPR000014">
    <property type="entry name" value="PAS"/>
</dbReference>
<dbReference type="Gene3D" id="3.30.450.20">
    <property type="entry name" value="PAS domain"/>
    <property type="match status" value="1"/>
</dbReference>
<evidence type="ECO:0000313" key="1">
    <source>
        <dbReference type="EMBL" id="GIF82138.1"/>
    </source>
</evidence>
<dbReference type="EMBL" id="BONF01000018">
    <property type="protein sequence ID" value="GIF82138.1"/>
    <property type="molecule type" value="Genomic_DNA"/>
</dbReference>
<organism evidence="1 2">
    <name type="scientific">Catellatospora bangladeshensis</name>
    <dbReference type="NCBI Taxonomy" id="310355"/>
    <lineage>
        <taxon>Bacteria</taxon>
        <taxon>Bacillati</taxon>
        <taxon>Actinomycetota</taxon>
        <taxon>Actinomycetes</taxon>
        <taxon>Micromonosporales</taxon>
        <taxon>Micromonosporaceae</taxon>
        <taxon>Catellatospora</taxon>
    </lineage>
</organism>
<name>A0A8J3NJL8_9ACTN</name>
<keyword evidence="2" id="KW-1185">Reference proteome</keyword>